<dbReference type="RefSeq" id="WP_387391816.1">
    <property type="nucleotide sequence ID" value="NZ_JBIAMT010000002.1"/>
</dbReference>
<name>A0ABW6P242_9NOCA</name>
<evidence type="ECO:0000313" key="3">
    <source>
        <dbReference type="Proteomes" id="UP001601442"/>
    </source>
</evidence>
<protein>
    <recommendedName>
        <fullName evidence="4">HTH psq-type domain-containing protein</fullName>
    </recommendedName>
</protein>
<feature type="compositionally biased region" description="Low complexity" evidence="1">
    <location>
        <begin position="52"/>
        <end position="61"/>
    </location>
</feature>
<feature type="region of interest" description="Disordered" evidence="1">
    <location>
        <begin position="30"/>
        <end position="75"/>
    </location>
</feature>
<accession>A0ABW6P242</accession>
<reference evidence="2 3" key="1">
    <citation type="submission" date="2024-10" db="EMBL/GenBank/DDBJ databases">
        <title>The Natural Products Discovery Center: Release of the First 8490 Sequenced Strains for Exploring Actinobacteria Biosynthetic Diversity.</title>
        <authorList>
            <person name="Kalkreuter E."/>
            <person name="Kautsar S.A."/>
            <person name="Yang D."/>
            <person name="Bader C.D."/>
            <person name="Teijaro C.N."/>
            <person name="Fluegel L."/>
            <person name="Davis C.M."/>
            <person name="Simpson J.R."/>
            <person name="Lauterbach L."/>
            <person name="Steele A.D."/>
            <person name="Gui C."/>
            <person name="Meng S."/>
            <person name="Li G."/>
            <person name="Viehrig K."/>
            <person name="Ye F."/>
            <person name="Su P."/>
            <person name="Kiefer A.F."/>
            <person name="Nichols A."/>
            <person name="Cepeda A.J."/>
            <person name="Yan W."/>
            <person name="Fan B."/>
            <person name="Jiang Y."/>
            <person name="Adhikari A."/>
            <person name="Zheng C.-J."/>
            <person name="Schuster L."/>
            <person name="Cowan T.M."/>
            <person name="Smanski M.J."/>
            <person name="Chevrette M.G."/>
            <person name="De Carvalho L.P.S."/>
            <person name="Shen B."/>
        </authorList>
    </citation>
    <scope>NUCLEOTIDE SEQUENCE [LARGE SCALE GENOMIC DNA]</scope>
    <source>
        <strain evidence="2 3">NPDC004119</strain>
    </source>
</reference>
<evidence type="ECO:0000256" key="1">
    <source>
        <dbReference type="SAM" id="MobiDB-lite"/>
    </source>
</evidence>
<gene>
    <name evidence="2" type="ORF">ACFYU5_08715</name>
</gene>
<evidence type="ECO:0000313" key="2">
    <source>
        <dbReference type="EMBL" id="MFF0496471.1"/>
    </source>
</evidence>
<proteinExistence type="predicted"/>
<sequence length="170" mass="18734">MPQQREHHLVVASELRDPPNLRALSRAVLALAKNPNTRDREPNPGTAASRSKAAATPQPAQKKTRPRLSSETTDELATAYQHGATAAELAHQYDISKTTVLNMFTKRGITRRHQPLTSVDIDHLERLYLVGHSLTACSRLTRIPASTIKDVLHKRATPMRPAGGTRTNPT</sequence>
<dbReference type="EMBL" id="JBIAMT010000002">
    <property type="protein sequence ID" value="MFF0496471.1"/>
    <property type="molecule type" value="Genomic_DNA"/>
</dbReference>
<organism evidence="2 3">
    <name type="scientific">Nocardia aobensis</name>
    <dbReference type="NCBI Taxonomy" id="257277"/>
    <lineage>
        <taxon>Bacteria</taxon>
        <taxon>Bacillati</taxon>
        <taxon>Actinomycetota</taxon>
        <taxon>Actinomycetes</taxon>
        <taxon>Mycobacteriales</taxon>
        <taxon>Nocardiaceae</taxon>
        <taxon>Nocardia</taxon>
    </lineage>
</organism>
<keyword evidence="3" id="KW-1185">Reference proteome</keyword>
<evidence type="ECO:0008006" key="4">
    <source>
        <dbReference type="Google" id="ProtNLM"/>
    </source>
</evidence>
<dbReference type="Gene3D" id="1.10.10.60">
    <property type="entry name" value="Homeodomain-like"/>
    <property type="match status" value="1"/>
</dbReference>
<comment type="caution">
    <text evidence="2">The sequence shown here is derived from an EMBL/GenBank/DDBJ whole genome shotgun (WGS) entry which is preliminary data.</text>
</comment>
<dbReference type="Proteomes" id="UP001601442">
    <property type="component" value="Unassembled WGS sequence"/>
</dbReference>